<feature type="compositionally biased region" description="Low complexity" evidence="1">
    <location>
        <begin position="55"/>
        <end position="72"/>
    </location>
</feature>
<feature type="compositionally biased region" description="Polar residues" evidence="1">
    <location>
        <begin position="39"/>
        <end position="53"/>
    </location>
</feature>
<name>A0A6G1KGF4_9PLEO</name>
<dbReference type="AlphaFoldDB" id="A0A6G1KGF4"/>
<organism evidence="2 3">
    <name type="scientific">Pleomassaria siparia CBS 279.74</name>
    <dbReference type="NCBI Taxonomy" id="1314801"/>
    <lineage>
        <taxon>Eukaryota</taxon>
        <taxon>Fungi</taxon>
        <taxon>Dikarya</taxon>
        <taxon>Ascomycota</taxon>
        <taxon>Pezizomycotina</taxon>
        <taxon>Dothideomycetes</taxon>
        <taxon>Pleosporomycetidae</taxon>
        <taxon>Pleosporales</taxon>
        <taxon>Pleomassariaceae</taxon>
        <taxon>Pleomassaria</taxon>
    </lineage>
</organism>
<accession>A0A6G1KGF4</accession>
<evidence type="ECO:0000256" key="1">
    <source>
        <dbReference type="SAM" id="MobiDB-lite"/>
    </source>
</evidence>
<reference evidence="2" key="1">
    <citation type="journal article" date="2020" name="Stud. Mycol.">
        <title>101 Dothideomycetes genomes: a test case for predicting lifestyles and emergence of pathogens.</title>
        <authorList>
            <person name="Haridas S."/>
            <person name="Albert R."/>
            <person name="Binder M."/>
            <person name="Bloem J."/>
            <person name="Labutti K."/>
            <person name="Salamov A."/>
            <person name="Andreopoulos B."/>
            <person name="Baker S."/>
            <person name="Barry K."/>
            <person name="Bills G."/>
            <person name="Bluhm B."/>
            <person name="Cannon C."/>
            <person name="Castanera R."/>
            <person name="Culley D."/>
            <person name="Daum C."/>
            <person name="Ezra D."/>
            <person name="Gonzalez J."/>
            <person name="Henrissat B."/>
            <person name="Kuo A."/>
            <person name="Liang C."/>
            <person name="Lipzen A."/>
            <person name="Lutzoni F."/>
            <person name="Magnuson J."/>
            <person name="Mondo S."/>
            <person name="Nolan M."/>
            <person name="Ohm R."/>
            <person name="Pangilinan J."/>
            <person name="Park H.-J."/>
            <person name="Ramirez L."/>
            <person name="Alfaro M."/>
            <person name="Sun H."/>
            <person name="Tritt A."/>
            <person name="Yoshinaga Y."/>
            <person name="Zwiers L.-H."/>
            <person name="Turgeon B."/>
            <person name="Goodwin S."/>
            <person name="Spatafora J."/>
            <person name="Crous P."/>
            <person name="Grigoriev I."/>
        </authorList>
    </citation>
    <scope>NUCLEOTIDE SEQUENCE</scope>
    <source>
        <strain evidence="2">CBS 279.74</strain>
    </source>
</reference>
<evidence type="ECO:0000313" key="3">
    <source>
        <dbReference type="Proteomes" id="UP000799428"/>
    </source>
</evidence>
<dbReference type="Proteomes" id="UP000799428">
    <property type="component" value="Unassembled WGS sequence"/>
</dbReference>
<protein>
    <submittedName>
        <fullName evidence="2">Uncharacterized protein</fullName>
    </submittedName>
</protein>
<dbReference type="OrthoDB" id="4509729at2759"/>
<sequence length="187" mass="21218">MHRTMEQSATHSLSGDGSVEKYVLLTSQEEALRRRLSLQIPSNAPMTATSPEMQSLASSPTHSRSHSRSMSIHTSWAPEFQFPSSSNPIPTQPGMAHCGMANDTRVGESANHDEMDQRNKATLMELLNTESVRSDDKYRAWVQERLMDFEKKIRRQRRRRSSNPSGEELASSIAEHIDYHLSPFKTF</sequence>
<evidence type="ECO:0000313" key="2">
    <source>
        <dbReference type="EMBL" id="KAF2711437.1"/>
    </source>
</evidence>
<dbReference type="EMBL" id="MU005767">
    <property type="protein sequence ID" value="KAF2711437.1"/>
    <property type="molecule type" value="Genomic_DNA"/>
</dbReference>
<proteinExistence type="predicted"/>
<keyword evidence="3" id="KW-1185">Reference proteome</keyword>
<gene>
    <name evidence="2" type="ORF">K504DRAFT_453281</name>
</gene>
<feature type="region of interest" description="Disordered" evidence="1">
    <location>
        <begin position="39"/>
        <end position="72"/>
    </location>
</feature>